<dbReference type="CDD" id="cd00378">
    <property type="entry name" value="SHMT"/>
    <property type="match status" value="1"/>
</dbReference>
<feature type="transmembrane region" description="Helical" evidence="8">
    <location>
        <begin position="6"/>
        <end position="27"/>
    </location>
</feature>
<dbReference type="HAMAP" id="MF_00051">
    <property type="entry name" value="SHMT"/>
    <property type="match status" value="1"/>
</dbReference>
<dbReference type="GO" id="GO:0005737">
    <property type="term" value="C:cytoplasm"/>
    <property type="evidence" value="ECO:0007669"/>
    <property type="project" value="UniProtKB-SubCell"/>
</dbReference>
<dbReference type="PROSITE" id="PS00096">
    <property type="entry name" value="SHMT"/>
    <property type="match status" value="1"/>
</dbReference>
<dbReference type="NCBIfam" id="NF000586">
    <property type="entry name" value="PRK00011.1"/>
    <property type="match status" value="1"/>
</dbReference>
<evidence type="ECO:0000256" key="8">
    <source>
        <dbReference type="SAM" id="Phobius"/>
    </source>
</evidence>
<dbReference type="InterPro" id="IPR039429">
    <property type="entry name" value="SHMT-like_dom"/>
</dbReference>
<dbReference type="EC" id="2.1.2.1" evidence="6"/>
<keyword evidence="8" id="KW-1133">Transmembrane helix</keyword>
<comment type="cofactor">
    <cofactor evidence="1 6 7">
        <name>pyridoxal 5'-phosphate</name>
        <dbReference type="ChEBI" id="CHEBI:597326"/>
    </cofactor>
</comment>
<keyword evidence="6" id="KW-0028">Amino-acid biosynthesis</keyword>
<evidence type="ECO:0000256" key="4">
    <source>
        <dbReference type="ARBA" id="ARBA00022679"/>
    </source>
</evidence>
<protein>
    <recommendedName>
        <fullName evidence="6">Serine hydroxymethyltransferase</fullName>
        <shortName evidence="6">SHMT</shortName>
        <shortName evidence="6">Serine methylase</shortName>
        <ecNumber evidence="6">2.1.2.1</ecNumber>
    </recommendedName>
</protein>
<dbReference type="Gene3D" id="3.40.640.10">
    <property type="entry name" value="Type I PLP-dependent aspartate aminotransferase-like (Major domain)"/>
    <property type="match status" value="1"/>
</dbReference>
<organism evidence="10 11">
    <name type="scientific">Candidatus Vogelbacteria bacterium RIFOXYD1_FULL_46_19</name>
    <dbReference type="NCBI Taxonomy" id="1802439"/>
    <lineage>
        <taxon>Bacteria</taxon>
        <taxon>Candidatus Vogeliibacteriota</taxon>
    </lineage>
</organism>
<dbReference type="PIRSF" id="PIRSF000412">
    <property type="entry name" value="SHMT"/>
    <property type="match status" value="1"/>
</dbReference>
<evidence type="ECO:0000256" key="5">
    <source>
        <dbReference type="ARBA" id="ARBA00022898"/>
    </source>
</evidence>
<dbReference type="Gene3D" id="3.90.1150.10">
    <property type="entry name" value="Aspartate Aminotransferase, domain 1"/>
    <property type="match status" value="1"/>
</dbReference>
<proteinExistence type="inferred from homology"/>
<dbReference type="InterPro" id="IPR001085">
    <property type="entry name" value="Ser_HO-MeTrfase"/>
</dbReference>
<evidence type="ECO:0000256" key="6">
    <source>
        <dbReference type="HAMAP-Rule" id="MF_00051"/>
    </source>
</evidence>
<dbReference type="EMBL" id="MHTK01000002">
    <property type="protein sequence ID" value="OHA60063.1"/>
    <property type="molecule type" value="Genomic_DNA"/>
</dbReference>
<keyword evidence="6" id="KW-0963">Cytoplasm</keyword>
<reference evidence="10 11" key="1">
    <citation type="journal article" date="2016" name="Nat. Commun.">
        <title>Thousands of microbial genomes shed light on interconnected biogeochemical processes in an aquifer system.</title>
        <authorList>
            <person name="Anantharaman K."/>
            <person name="Brown C.T."/>
            <person name="Hug L.A."/>
            <person name="Sharon I."/>
            <person name="Castelle C.J."/>
            <person name="Probst A.J."/>
            <person name="Thomas B.C."/>
            <person name="Singh A."/>
            <person name="Wilkins M.J."/>
            <person name="Karaoz U."/>
            <person name="Brodie E.L."/>
            <person name="Williams K.H."/>
            <person name="Hubbard S.S."/>
            <person name="Banfield J.F."/>
        </authorList>
    </citation>
    <scope>NUCLEOTIDE SEQUENCE [LARGE SCALE GENOMIC DNA]</scope>
</reference>
<keyword evidence="3 6" id="KW-0554">One-carbon metabolism</keyword>
<feature type="binding site" evidence="6">
    <location>
        <begin position="163"/>
        <end position="165"/>
    </location>
    <ligand>
        <name>(6S)-5,6,7,8-tetrahydrofolate</name>
        <dbReference type="ChEBI" id="CHEBI:57453"/>
    </ligand>
</feature>
<dbReference type="PANTHER" id="PTHR11680:SF35">
    <property type="entry name" value="SERINE HYDROXYMETHYLTRANSFERASE 1"/>
    <property type="match status" value="1"/>
</dbReference>
<comment type="subunit">
    <text evidence="6">Homodimer.</text>
</comment>
<dbReference type="GO" id="GO:0030170">
    <property type="term" value="F:pyridoxal phosphate binding"/>
    <property type="evidence" value="ECO:0007669"/>
    <property type="project" value="UniProtKB-UniRule"/>
</dbReference>
<keyword evidence="8" id="KW-0812">Transmembrane</keyword>
<comment type="catalytic activity">
    <reaction evidence="6">
        <text>(6R)-5,10-methylene-5,6,7,8-tetrahydrofolate + glycine + H2O = (6S)-5,6,7,8-tetrahydrofolate + L-serine</text>
        <dbReference type="Rhea" id="RHEA:15481"/>
        <dbReference type="ChEBI" id="CHEBI:15377"/>
        <dbReference type="ChEBI" id="CHEBI:15636"/>
        <dbReference type="ChEBI" id="CHEBI:33384"/>
        <dbReference type="ChEBI" id="CHEBI:57305"/>
        <dbReference type="ChEBI" id="CHEBI:57453"/>
        <dbReference type="EC" id="2.1.2.1"/>
    </reaction>
</comment>
<feature type="modified residue" description="N6-(pyridoxal phosphate)lysine" evidence="6 7">
    <location>
        <position position="268"/>
    </location>
</feature>
<dbReference type="InterPro" id="IPR015424">
    <property type="entry name" value="PyrdxlP-dep_Trfase"/>
</dbReference>
<dbReference type="InterPro" id="IPR019798">
    <property type="entry name" value="Ser_HO-MeTrfase_PLP_BS"/>
</dbReference>
<sequence>MTRAHLIQAPPFLVGLSLLNISVIILLMKDKQIEKLLTAEKRRQQKVVNLIASENFVSSDVLKVLGSELTNKYAEGYPGARYYGGNEVVDQIESLCQARALKAFKLKSPKWRVNVQPLSGSPANVAVYLALVPPGGTASQGPASAKATVGRGKIMGMSLAHGGHLTHGHKVSITGKVWQQVPFGVDEKTEVLDYEHLSRLAKKEKPQLIVAGFTAYPRRINWQKFRAIADSVGAILMVDMSHVAGLVAGGAYPSPFPYADVVTTTVHKTLRGPRAALIFSRLEYADKIDKAVFPGTQGGPHLNQIAAVAVALAEATRPEFKTYAKQVVRNAKALASELKRLGWRLVSGGTDSHLILLDTWMGGQGLSGKEASDRLEAAGIIVNKNTVPGETRSPMDPSGIRLGTAAETTRGKKEADMVKLAQRIDKILKK</sequence>
<feature type="domain" description="Serine hydroxymethyltransferase-like" evidence="9">
    <location>
        <begin position="28"/>
        <end position="423"/>
    </location>
</feature>
<feature type="binding site" evidence="6">
    <location>
        <position position="159"/>
    </location>
    <ligand>
        <name>(6S)-5,6,7,8-tetrahydrofolate</name>
        <dbReference type="ChEBI" id="CHEBI:57453"/>
    </ligand>
</feature>
<keyword evidence="5 6" id="KW-0663">Pyridoxal phosphate</keyword>
<dbReference type="GO" id="GO:0035999">
    <property type="term" value="P:tetrahydrofolate interconversion"/>
    <property type="evidence" value="ECO:0007669"/>
    <property type="project" value="UniProtKB-UniRule"/>
</dbReference>
<dbReference type="InterPro" id="IPR015422">
    <property type="entry name" value="PyrdxlP-dep_Trfase_small"/>
</dbReference>
<comment type="function">
    <text evidence="6">Catalyzes the reversible interconversion of serine and glycine with tetrahydrofolate (THF) serving as the one-carbon carrier. This reaction serves as the major source of one-carbon groups required for the biosynthesis of purines, thymidylate, methionine, and other important biomolecules. Also exhibits THF-independent aldolase activity toward beta-hydroxyamino acids, producing glycine and aldehydes, via a retro-aldol mechanism.</text>
</comment>
<gene>
    <name evidence="6" type="primary">glyA</name>
    <name evidence="10" type="ORF">A2589_00030</name>
</gene>
<accession>A0A1G2QI83</accession>
<evidence type="ECO:0000259" key="9">
    <source>
        <dbReference type="Pfam" id="PF00464"/>
    </source>
</evidence>
<dbReference type="Proteomes" id="UP000177838">
    <property type="component" value="Unassembled WGS sequence"/>
</dbReference>
<comment type="similarity">
    <text evidence="2 6">Belongs to the SHMT family.</text>
</comment>
<comment type="pathway">
    <text evidence="6">One-carbon metabolism; tetrahydrofolate interconversion.</text>
</comment>
<evidence type="ECO:0000256" key="1">
    <source>
        <dbReference type="ARBA" id="ARBA00001933"/>
    </source>
</evidence>
<dbReference type="GO" id="GO:0019264">
    <property type="term" value="P:glycine biosynthetic process from serine"/>
    <property type="evidence" value="ECO:0007669"/>
    <property type="project" value="UniProtKB-UniRule"/>
</dbReference>
<dbReference type="GO" id="GO:0004372">
    <property type="term" value="F:glycine hydroxymethyltransferase activity"/>
    <property type="evidence" value="ECO:0007669"/>
    <property type="project" value="UniProtKB-UniRule"/>
</dbReference>
<comment type="pathway">
    <text evidence="6">Amino-acid biosynthesis; glycine biosynthesis; glycine from L-serine: step 1/1.</text>
</comment>
<dbReference type="SUPFAM" id="SSF53383">
    <property type="entry name" value="PLP-dependent transferases"/>
    <property type="match status" value="1"/>
</dbReference>
<evidence type="ECO:0000256" key="7">
    <source>
        <dbReference type="PIRSR" id="PIRSR000412-50"/>
    </source>
</evidence>
<dbReference type="InterPro" id="IPR049943">
    <property type="entry name" value="Ser_HO-MeTrfase-like"/>
</dbReference>
<evidence type="ECO:0000256" key="2">
    <source>
        <dbReference type="ARBA" id="ARBA00006376"/>
    </source>
</evidence>
<evidence type="ECO:0000313" key="10">
    <source>
        <dbReference type="EMBL" id="OHA60063.1"/>
    </source>
</evidence>
<name>A0A1G2QI83_9BACT</name>
<dbReference type="STRING" id="1802439.A2589_00030"/>
<dbReference type="PANTHER" id="PTHR11680">
    <property type="entry name" value="SERINE HYDROXYMETHYLTRANSFERASE"/>
    <property type="match status" value="1"/>
</dbReference>
<dbReference type="Pfam" id="PF00464">
    <property type="entry name" value="SHMT"/>
    <property type="match status" value="1"/>
</dbReference>
<evidence type="ECO:0000313" key="11">
    <source>
        <dbReference type="Proteomes" id="UP000177838"/>
    </source>
</evidence>
<evidence type="ECO:0000256" key="3">
    <source>
        <dbReference type="ARBA" id="ARBA00022563"/>
    </source>
</evidence>
<feature type="site" description="Plays an important role in substrate specificity" evidence="6">
    <location>
        <position position="267"/>
    </location>
</feature>
<dbReference type="UniPathway" id="UPA00193"/>
<dbReference type="UniPathway" id="UPA00288">
    <property type="reaction ID" value="UER01023"/>
</dbReference>
<keyword evidence="8" id="KW-0472">Membrane</keyword>
<comment type="caution">
    <text evidence="10">The sequence shown here is derived from an EMBL/GenBank/DDBJ whole genome shotgun (WGS) entry which is preliminary data.</text>
</comment>
<dbReference type="InterPro" id="IPR015421">
    <property type="entry name" value="PyrdxlP-dep_Trfase_major"/>
</dbReference>
<keyword evidence="4 6" id="KW-0808">Transferase</keyword>
<comment type="caution">
    <text evidence="6">Lacks conserved residue(s) required for the propagation of feature annotation.</text>
</comment>
<comment type="subcellular location">
    <subcellularLocation>
        <location evidence="6">Cytoplasm</location>
    </subcellularLocation>
</comment>
<dbReference type="AlphaFoldDB" id="A0A1G2QI83"/>